<evidence type="ECO:0008006" key="3">
    <source>
        <dbReference type="Google" id="ProtNLM"/>
    </source>
</evidence>
<evidence type="ECO:0000313" key="2">
    <source>
        <dbReference type="Proteomes" id="UP000324800"/>
    </source>
</evidence>
<comment type="caution">
    <text evidence="1">The sequence shown here is derived from an EMBL/GenBank/DDBJ whole genome shotgun (WGS) entry which is preliminary data.</text>
</comment>
<dbReference type="SUPFAM" id="SSF51126">
    <property type="entry name" value="Pectin lyase-like"/>
    <property type="match status" value="1"/>
</dbReference>
<organism evidence="1 2">
    <name type="scientific">Streblomastix strix</name>
    <dbReference type="NCBI Taxonomy" id="222440"/>
    <lineage>
        <taxon>Eukaryota</taxon>
        <taxon>Metamonada</taxon>
        <taxon>Preaxostyla</taxon>
        <taxon>Oxymonadida</taxon>
        <taxon>Streblomastigidae</taxon>
        <taxon>Streblomastix</taxon>
    </lineage>
</organism>
<protein>
    <recommendedName>
        <fullName evidence="3">Right handed beta helix domain-containing protein</fullName>
    </recommendedName>
</protein>
<reference evidence="1 2" key="1">
    <citation type="submission" date="2019-03" db="EMBL/GenBank/DDBJ databases">
        <title>Single cell metagenomics reveals metabolic interactions within the superorganism composed of flagellate Streblomastix strix and complex community of Bacteroidetes bacteria on its surface.</title>
        <authorList>
            <person name="Treitli S.C."/>
            <person name="Kolisko M."/>
            <person name="Husnik F."/>
            <person name="Keeling P."/>
            <person name="Hampl V."/>
        </authorList>
    </citation>
    <scope>NUCLEOTIDE SEQUENCE [LARGE SCALE GENOMIC DNA]</scope>
    <source>
        <strain evidence="1">ST1C</strain>
    </source>
</reference>
<evidence type="ECO:0000313" key="1">
    <source>
        <dbReference type="EMBL" id="KAA6359754.1"/>
    </source>
</evidence>
<dbReference type="Proteomes" id="UP000324800">
    <property type="component" value="Unassembled WGS sequence"/>
</dbReference>
<dbReference type="Gene3D" id="2.160.20.10">
    <property type="entry name" value="Single-stranded right-handed beta-helix, Pectin lyase-like"/>
    <property type="match status" value="1"/>
</dbReference>
<gene>
    <name evidence="1" type="ORF">EZS28_044719</name>
</gene>
<dbReference type="EMBL" id="SNRW01027921">
    <property type="protein sequence ID" value="KAA6359754.1"/>
    <property type="molecule type" value="Genomic_DNA"/>
</dbReference>
<sequence>MFVVSNDFHAVSGDEFYVGTTGSDANSCSLSLPCLTLDTPSALGGSVDSSTEYTVYIMDNTTLSMPFTISSSEQSPRTFKNYPQSSSTQSVIEIVNSGGYFDISGNSRFDHINFTLSNVVSDSHGGIINVQLFESQKTFEIISCNFIGFKTSTTCGALSLSISNDAHATLKNLLFEGCEANIAGAVFITLNSGGQVTVSESCTFTECKVTQSNAAGGGIYATISGQNSKLIFKDQVTFDKCSGLTGSGIYLLITATGGTGTFYIEASGPNYEINLLGKMI</sequence>
<dbReference type="InterPro" id="IPR012334">
    <property type="entry name" value="Pectin_lyas_fold"/>
</dbReference>
<dbReference type="AlphaFoldDB" id="A0A5J4TMW6"/>
<feature type="non-terminal residue" evidence="1">
    <location>
        <position position="280"/>
    </location>
</feature>
<proteinExistence type="predicted"/>
<accession>A0A5J4TMW6</accession>
<dbReference type="InterPro" id="IPR011050">
    <property type="entry name" value="Pectin_lyase_fold/virulence"/>
</dbReference>
<name>A0A5J4TMW6_9EUKA</name>
<dbReference type="OrthoDB" id="5970941at2759"/>